<evidence type="ECO:0000256" key="3">
    <source>
        <dbReference type="ARBA" id="ARBA00022833"/>
    </source>
</evidence>
<feature type="compositionally biased region" description="Polar residues" evidence="5">
    <location>
        <begin position="64"/>
        <end position="79"/>
    </location>
</feature>
<dbReference type="InterPro" id="IPR036398">
    <property type="entry name" value="CA_dom_sf"/>
</dbReference>
<feature type="compositionally biased region" description="Basic residues" evidence="5">
    <location>
        <begin position="1029"/>
        <end position="1039"/>
    </location>
</feature>
<dbReference type="PANTHER" id="PTHR18952:SF208">
    <property type="entry name" value="CARBONIC ANHYDRASE XA-RELATED"/>
    <property type="match status" value="1"/>
</dbReference>
<evidence type="ECO:0000256" key="2">
    <source>
        <dbReference type="ARBA" id="ARBA00022723"/>
    </source>
</evidence>
<feature type="compositionally biased region" description="Basic and acidic residues" evidence="5">
    <location>
        <begin position="663"/>
        <end position="684"/>
    </location>
</feature>
<comment type="catalytic activity">
    <reaction evidence="4">
        <text>hydrogencarbonate + H(+) = CO2 + H2O</text>
        <dbReference type="Rhea" id="RHEA:10748"/>
        <dbReference type="ChEBI" id="CHEBI:15377"/>
        <dbReference type="ChEBI" id="CHEBI:15378"/>
        <dbReference type="ChEBI" id="CHEBI:16526"/>
        <dbReference type="ChEBI" id="CHEBI:17544"/>
        <dbReference type="EC" id="4.2.1.1"/>
    </reaction>
</comment>
<keyword evidence="8" id="KW-1185">Reference proteome</keyword>
<feature type="compositionally biased region" description="Basic and acidic residues" evidence="5">
    <location>
        <begin position="627"/>
        <end position="656"/>
    </location>
</feature>
<dbReference type="CDD" id="cd00326">
    <property type="entry name" value="alpha_CA"/>
    <property type="match status" value="1"/>
</dbReference>
<feature type="compositionally biased region" description="Basic and acidic residues" evidence="5">
    <location>
        <begin position="218"/>
        <end position="255"/>
    </location>
</feature>
<dbReference type="RefSeq" id="XP_066919189.1">
    <property type="nucleotide sequence ID" value="XM_067063088.1"/>
</dbReference>
<dbReference type="PROSITE" id="PS51144">
    <property type="entry name" value="ALPHA_CA_2"/>
    <property type="match status" value="1"/>
</dbReference>
<feature type="compositionally biased region" description="Basic and acidic residues" evidence="5">
    <location>
        <begin position="361"/>
        <end position="382"/>
    </location>
</feature>
<keyword evidence="4" id="KW-0456">Lyase</keyword>
<feature type="compositionally biased region" description="Basic and acidic residues" evidence="5">
    <location>
        <begin position="548"/>
        <end position="568"/>
    </location>
</feature>
<proteinExistence type="inferred from homology"/>
<feature type="region of interest" description="Disordered" evidence="5">
    <location>
        <begin position="64"/>
        <end position="95"/>
    </location>
</feature>
<feature type="region of interest" description="Disordered" evidence="5">
    <location>
        <begin position="117"/>
        <end position="255"/>
    </location>
</feature>
<feature type="compositionally biased region" description="Basic and acidic residues" evidence="5">
    <location>
        <begin position="290"/>
        <end position="320"/>
    </location>
</feature>
<dbReference type="Pfam" id="PF00194">
    <property type="entry name" value="Carb_anhydrase"/>
    <property type="match status" value="1"/>
</dbReference>
<feature type="domain" description="Alpha-carbonic anhydrase" evidence="6">
    <location>
        <begin position="722"/>
        <end position="994"/>
    </location>
</feature>
<sequence length="1039" mass="115810">MVLRSCWQSMVVIFIALSISLTHFRKISAYPKPGSIAEPAEPGLPALPALPEGSNLHPEAAIKSSSEASFNAGGQSLAANSHAHSDHDPQKGPALIENHAKGSVVLPANCGPMCNQQCQPQEAPPQDCHPNQLSPHPENPAPLPVAPPPAHPPTTPAPLPPGETPEPGEVVDVPLGPHVHLSYQPGLEPDDPPGEEETPGEAPGESPHETHHHHHHHIDLTVHHDGPKEDNHEEKKHEEGEKPGEEPTPTEEHKPGHELVYHQEWHPPTETEDEVHHDEVAHYHPIEHDQPQHEGEVAHEHDSTHDHHDQARETREEGHHAYNPGSYHDTYRDIYHHEDAIHEHGPDQHYPPPYPPYHPPPDPHEEHQQIHDTDRHTDQFDHGPHYDVHVPIGGHPDPHDPHDHLDAHNPVEHFDHRDPHAHIAPNEHPEEWDKDIVHHNSVYYPEHYLPPPPPVGYEHNPEDGHLHYPGEKHLFPPGSVHPHHADDGHEHQISYNHSDYYSHFQDNDEHKDNFEHKDDVQQVHNIPAHDPLPRYYDDHYPPPPPTPGEEHHHHYHDGEHPPPPHPDPHYLPPEQYRSVCPGCYQYGYSYDPRCGYCYDYSQYHPPPLPPPPPPPPPPSPPLPPPPEDEHHHDYHHNEDGGHHEVDGGSDEHHHYYDNPPPEPEPRYDVHYHEHNHNHPDDHHHPIIQLTSGCCPIVMPTKKPTTPAAGTTLAPSPTPPPKFQWAYKETDLAYGPPNWKHLAPLCGGQMQSPIDMSASNSATLPLQSGIAMEGIEGMIRGKLSNNGKTIGFAIDNSIDNNAANDDHAAMLTVQGETYTLKQFHLHFGCGGEPGSEHALDGQKFAGEVHLVFQNTLFPNQGNALKQPNGLAILAFFVKIDPGAPPNAEFRRFAENVMNVQQPGDVLPMPGGFSMTGMVPHFTEGLRNLRRFVYKGSLPTPPCYESVTWVIFNRPILLNGETVNKFSSVMGAGQQPLCGNFRPIQPANGREVKYFAPAGAAGPAGAPGPTGMPMGTTRRMTTPRMGTTRRMTTRRRSTPMG</sequence>
<evidence type="ECO:0000313" key="8">
    <source>
        <dbReference type="Proteomes" id="UP000594262"/>
    </source>
</evidence>
<feature type="region of interest" description="Disordered" evidence="5">
    <location>
        <begin position="998"/>
        <end position="1039"/>
    </location>
</feature>
<dbReference type="Proteomes" id="UP000594262">
    <property type="component" value="Unplaced"/>
</dbReference>
<reference evidence="7" key="1">
    <citation type="submission" date="2021-01" db="UniProtKB">
        <authorList>
            <consortium name="EnsemblMetazoa"/>
        </authorList>
    </citation>
    <scope>IDENTIFICATION</scope>
</reference>
<dbReference type="EC" id="4.2.1.1" evidence="4"/>
<dbReference type="PROSITE" id="PS00162">
    <property type="entry name" value="ALPHA_CA_1"/>
    <property type="match status" value="1"/>
</dbReference>
<dbReference type="GO" id="GO:0006730">
    <property type="term" value="P:one-carbon metabolic process"/>
    <property type="evidence" value="ECO:0007669"/>
    <property type="project" value="TreeGrafter"/>
</dbReference>
<dbReference type="PANTHER" id="PTHR18952">
    <property type="entry name" value="CARBONIC ANHYDRASE"/>
    <property type="match status" value="1"/>
</dbReference>
<feature type="compositionally biased region" description="Acidic residues" evidence="5">
    <location>
        <begin position="188"/>
        <end position="199"/>
    </location>
</feature>
<feature type="compositionally biased region" description="Pro residues" evidence="5">
    <location>
        <begin position="137"/>
        <end position="164"/>
    </location>
</feature>
<keyword evidence="3 4" id="KW-0862">Zinc</keyword>
<dbReference type="OrthoDB" id="6151278at2759"/>
<dbReference type="Gene3D" id="3.10.200.10">
    <property type="entry name" value="Alpha carbonic anhydrase"/>
    <property type="match status" value="1"/>
</dbReference>
<comment type="cofactor">
    <cofactor evidence="4">
        <name>Zn(2+)</name>
        <dbReference type="ChEBI" id="CHEBI:29105"/>
    </cofactor>
</comment>
<dbReference type="GeneID" id="136806502"/>
<keyword evidence="2 4" id="KW-0479">Metal-binding</keyword>
<feature type="compositionally biased region" description="Basic and acidic residues" evidence="5">
    <location>
        <begin position="464"/>
        <end position="474"/>
    </location>
</feature>
<feature type="compositionally biased region" description="Low complexity" evidence="5">
    <location>
        <begin position="165"/>
        <end position="174"/>
    </location>
</feature>
<dbReference type="SMART" id="SM01057">
    <property type="entry name" value="Carb_anhydrase"/>
    <property type="match status" value="1"/>
</dbReference>
<name>A0A7M5X0J0_9CNID</name>
<comment type="similarity">
    <text evidence="1 4">Belongs to the alpha-carbonic anhydrase family.</text>
</comment>
<dbReference type="SUPFAM" id="SSF51069">
    <property type="entry name" value="Carbonic anhydrase"/>
    <property type="match status" value="1"/>
</dbReference>
<dbReference type="EnsemblMetazoa" id="CLYHEMT015256.1">
    <property type="protein sequence ID" value="CLYHEMP015256.1"/>
    <property type="gene ID" value="CLYHEMG015256"/>
</dbReference>
<dbReference type="AlphaFoldDB" id="A0A7M5X0J0"/>
<feature type="region of interest" description="Disordered" evidence="5">
    <location>
        <begin position="527"/>
        <end position="570"/>
    </location>
</feature>
<dbReference type="InterPro" id="IPR023561">
    <property type="entry name" value="Carbonic_anhydrase_a-class"/>
</dbReference>
<dbReference type="GO" id="GO:0004089">
    <property type="term" value="F:carbonate dehydratase activity"/>
    <property type="evidence" value="ECO:0007669"/>
    <property type="project" value="UniProtKB-UniRule"/>
</dbReference>
<feature type="compositionally biased region" description="Pro residues" evidence="5">
    <location>
        <begin position="608"/>
        <end position="625"/>
    </location>
</feature>
<feature type="region of interest" description="Disordered" evidence="5">
    <location>
        <begin position="290"/>
        <end position="330"/>
    </location>
</feature>
<dbReference type="InterPro" id="IPR001148">
    <property type="entry name" value="CA_dom"/>
</dbReference>
<feature type="region of interest" description="Disordered" evidence="5">
    <location>
        <begin position="342"/>
        <end position="382"/>
    </location>
</feature>
<feature type="compositionally biased region" description="Low complexity" evidence="5">
    <location>
        <begin position="998"/>
        <end position="1028"/>
    </location>
</feature>
<feature type="region of interest" description="Disordered" evidence="5">
    <location>
        <begin position="608"/>
        <end position="684"/>
    </location>
</feature>
<evidence type="ECO:0000313" key="7">
    <source>
        <dbReference type="EnsemblMetazoa" id="CLYHEMP015256.1"/>
    </source>
</evidence>
<feature type="region of interest" description="Disordered" evidence="5">
    <location>
        <begin position="464"/>
        <end position="491"/>
    </location>
</feature>
<dbReference type="InterPro" id="IPR018338">
    <property type="entry name" value="Carbonic_anhydrase_a-class_CS"/>
</dbReference>
<protein>
    <recommendedName>
        <fullName evidence="4">Carbonic anhydrase</fullName>
        <ecNumber evidence="4">4.2.1.1</ecNumber>
    </recommendedName>
</protein>
<evidence type="ECO:0000256" key="1">
    <source>
        <dbReference type="ARBA" id="ARBA00010718"/>
    </source>
</evidence>
<organism evidence="7 8">
    <name type="scientific">Clytia hemisphaerica</name>
    <dbReference type="NCBI Taxonomy" id="252671"/>
    <lineage>
        <taxon>Eukaryota</taxon>
        <taxon>Metazoa</taxon>
        <taxon>Cnidaria</taxon>
        <taxon>Hydrozoa</taxon>
        <taxon>Hydroidolina</taxon>
        <taxon>Leptothecata</taxon>
        <taxon>Obeliida</taxon>
        <taxon>Clytiidae</taxon>
        <taxon>Clytia</taxon>
    </lineage>
</organism>
<evidence type="ECO:0000256" key="5">
    <source>
        <dbReference type="SAM" id="MobiDB-lite"/>
    </source>
</evidence>
<evidence type="ECO:0000256" key="4">
    <source>
        <dbReference type="RuleBase" id="RU367011"/>
    </source>
</evidence>
<accession>A0A7M5X0J0</accession>
<feature type="compositionally biased region" description="Basic and acidic residues" evidence="5">
    <location>
        <begin position="531"/>
        <end position="540"/>
    </location>
</feature>
<feature type="compositionally biased region" description="Pro residues" evidence="5">
    <location>
        <begin position="349"/>
        <end position="360"/>
    </location>
</feature>
<dbReference type="GO" id="GO:0008270">
    <property type="term" value="F:zinc ion binding"/>
    <property type="evidence" value="ECO:0007669"/>
    <property type="project" value="UniProtKB-UniRule"/>
</dbReference>
<comment type="function">
    <text evidence="4">Reversible hydration of carbon dioxide.</text>
</comment>
<evidence type="ECO:0000259" key="6">
    <source>
        <dbReference type="PROSITE" id="PS51144"/>
    </source>
</evidence>